<comment type="caution">
    <text evidence="2">The sequence shown here is derived from an EMBL/GenBank/DDBJ whole genome shotgun (WGS) entry which is preliminary data.</text>
</comment>
<accession>A0A834MLD2</accession>
<reference evidence="2" key="1">
    <citation type="submission" date="2020-08" db="EMBL/GenBank/DDBJ databases">
        <title>Genome sequencing and assembly of the red palm weevil Rhynchophorus ferrugineus.</title>
        <authorList>
            <person name="Dias G.B."/>
            <person name="Bergman C.M."/>
            <person name="Manee M."/>
        </authorList>
    </citation>
    <scope>NUCLEOTIDE SEQUENCE</scope>
    <source>
        <strain evidence="2">AA-2017</strain>
        <tissue evidence="2">Whole larva</tissue>
    </source>
</reference>
<name>A0A834MLD2_RHYFE</name>
<dbReference type="Proteomes" id="UP000625711">
    <property type="component" value="Unassembled WGS sequence"/>
</dbReference>
<sequence length="159" mass="17805">MRIEEYISSSEDDTNASSSDSSMYEETTCSESSSDRENNESANNNNRALRPAHRTASTQTDGNETDLPQNVIHPPPGVVVPMFNHLPTTSNGSIFIPGWPHNPPTLVPNYLAIPVAMNVPIFPQFFRNTGMYPNQTPLCHIYPYPLNMYPQFPGYGHQY</sequence>
<feature type="region of interest" description="Disordered" evidence="1">
    <location>
        <begin position="1"/>
        <end position="70"/>
    </location>
</feature>
<organism evidence="2 3">
    <name type="scientific">Rhynchophorus ferrugineus</name>
    <name type="common">Red palm weevil</name>
    <name type="synonym">Curculio ferrugineus</name>
    <dbReference type="NCBI Taxonomy" id="354439"/>
    <lineage>
        <taxon>Eukaryota</taxon>
        <taxon>Metazoa</taxon>
        <taxon>Ecdysozoa</taxon>
        <taxon>Arthropoda</taxon>
        <taxon>Hexapoda</taxon>
        <taxon>Insecta</taxon>
        <taxon>Pterygota</taxon>
        <taxon>Neoptera</taxon>
        <taxon>Endopterygota</taxon>
        <taxon>Coleoptera</taxon>
        <taxon>Polyphaga</taxon>
        <taxon>Cucujiformia</taxon>
        <taxon>Curculionidae</taxon>
        <taxon>Dryophthorinae</taxon>
        <taxon>Rhynchophorus</taxon>
    </lineage>
</organism>
<dbReference type="EMBL" id="JAACXV010000165">
    <property type="protein sequence ID" value="KAF7282569.1"/>
    <property type="molecule type" value="Genomic_DNA"/>
</dbReference>
<evidence type="ECO:0000313" key="3">
    <source>
        <dbReference type="Proteomes" id="UP000625711"/>
    </source>
</evidence>
<evidence type="ECO:0000313" key="2">
    <source>
        <dbReference type="EMBL" id="KAF7282569.1"/>
    </source>
</evidence>
<dbReference type="AlphaFoldDB" id="A0A834MLD2"/>
<protein>
    <submittedName>
        <fullName evidence="2">Uncharacterized protein</fullName>
    </submittedName>
</protein>
<gene>
    <name evidence="2" type="ORF">GWI33_002359</name>
</gene>
<feature type="compositionally biased region" description="Polar residues" evidence="1">
    <location>
        <begin position="55"/>
        <end position="68"/>
    </location>
</feature>
<proteinExistence type="predicted"/>
<keyword evidence="3" id="KW-1185">Reference proteome</keyword>
<evidence type="ECO:0000256" key="1">
    <source>
        <dbReference type="SAM" id="MobiDB-lite"/>
    </source>
</evidence>